<dbReference type="PANTHER" id="PTHR10359">
    <property type="entry name" value="A/G-SPECIFIC ADENINE GLYCOSYLASE/ENDONUCLEASE III"/>
    <property type="match status" value="1"/>
</dbReference>
<evidence type="ECO:0000256" key="3">
    <source>
        <dbReference type="ARBA" id="ARBA00022763"/>
    </source>
</evidence>
<keyword evidence="7" id="KW-0326">Glycosidase</keyword>
<evidence type="ECO:0000256" key="4">
    <source>
        <dbReference type="ARBA" id="ARBA00022801"/>
    </source>
</evidence>
<dbReference type="GO" id="GO:0051539">
    <property type="term" value="F:4 iron, 4 sulfur cluster binding"/>
    <property type="evidence" value="ECO:0007669"/>
    <property type="project" value="UniProtKB-KW"/>
</dbReference>
<dbReference type="GO" id="GO:0046872">
    <property type="term" value="F:metal ion binding"/>
    <property type="evidence" value="ECO:0007669"/>
    <property type="project" value="UniProtKB-KW"/>
</dbReference>
<evidence type="ECO:0000256" key="1">
    <source>
        <dbReference type="ARBA" id="ARBA00022485"/>
    </source>
</evidence>
<keyword evidence="5" id="KW-0408">Iron</keyword>
<dbReference type="InterPro" id="IPR003265">
    <property type="entry name" value="HhH-GPD_domain"/>
</dbReference>
<feature type="domain" description="HhH-GPD" evidence="8">
    <location>
        <begin position="3"/>
        <end position="38"/>
    </location>
</feature>
<keyword evidence="3" id="KW-0227">DNA damage</keyword>
<evidence type="ECO:0000256" key="6">
    <source>
        <dbReference type="ARBA" id="ARBA00023014"/>
    </source>
</evidence>
<dbReference type="GO" id="GO:0006285">
    <property type="term" value="P:base-excision repair, AP site formation"/>
    <property type="evidence" value="ECO:0007669"/>
    <property type="project" value="TreeGrafter"/>
</dbReference>
<protein>
    <recommendedName>
        <fullName evidence="8">HhH-GPD domain-containing protein</fullName>
    </recommendedName>
</protein>
<dbReference type="AlphaFoldDB" id="A0A382WM57"/>
<dbReference type="GO" id="GO:0019104">
    <property type="term" value="F:DNA N-glycosylase activity"/>
    <property type="evidence" value="ECO:0007669"/>
    <property type="project" value="TreeGrafter"/>
</dbReference>
<gene>
    <name evidence="9" type="ORF">METZ01_LOCUS412890</name>
</gene>
<feature type="non-terminal residue" evidence="9">
    <location>
        <position position="1"/>
    </location>
</feature>
<dbReference type="SUPFAM" id="SSF48150">
    <property type="entry name" value="DNA-glycosylase"/>
    <property type="match status" value="1"/>
</dbReference>
<dbReference type="PANTHER" id="PTHR10359:SF18">
    <property type="entry name" value="ENDONUCLEASE III"/>
    <property type="match status" value="1"/>
</dbReference>
<dbReference type="InterPro" id="IPR011257">
    <property type="entry name" value="DNA_glycosylase"/>
</dbReference>
<keyword evidence="1" id="KW-0004">4Fe-4S</keyword>
<keyword evidence="6" id="KW-0411">Iron-sulfur</keyword>
<dbReference type="FunFam" id="1.10.1670.10:FF:000001">
    <property type="entry name" value="Endonuclease III"/>
    <property type="match status" value="1"/>
</dbReference>
<sequence>INEGVVVDTHVARLCNRLKISSAKTPEKIEKDLVKLVPREHWTLFSHWIIWHGRRRCNARKPDCPNCEIRELCPSAA</sequence>
<evidence type="ECO:0000256" key="5">
    <source>
        <dbReference type="ARBA" id="ARBA00023004"/>
    </source>
</evidence>
<keyword evidence="2" id="KW-0479">Metal-binding</keyword>
<evidence type="ECO:0000259" key="8">
    <source>
        <dbReference type="Pfam" id="PF00730"/>
    </source>
</evidence>
<proteinExistence type="predicted"/>
<dbReference type="EMBL" id="UINC01161063">
    <property type="protein sequence ID" value="SVD60036.1"/>
    <property type="molecule type" value="Genomic_DNA"/>
</dbReference>
<dbReference type="InterPro" id="IPR023170">
    <property type="entry name" value="HhH_base_excis_C"/>
</dbReference>
<keyword evidence="4" id="KW-0378">Hydrolase</keyword>
<accession>A0A382WM57</accession>
<evidence type="ECO:0000256" key="7">
    <source>
        <dbReference type="ARBA" id="ARBA00023295"/>
    </source>
</evidence>
<reference evidence="9" key="1">
    <citation type="submission" date="2018-05" db="EMBL/GenBank/DDBJ databases">
        <authorList>
            <person name="Lanie J.A."/>
            <person name="Ng W.-L."/>
            <person name="Kazmierczak K.M."/>
            <person name="Andrzejewski T.M."/>
            <person name="Davidsen T.M."/>
            <person name="Wayne K.J."/>
            <person name="Tettelin H."/>
            <person name="Glass J.I."/>
            <person name="Rusch D."/>
            <person name="Podicherti R."/>
            <person name="Tsui H.-C.T."/>
            <person name="Winkler M.E."/>
        </authorList>
    </citation>
    <scope>NUCLEOTIDE SEQUENCE</scope>
</reference>
<name>A0A382WM57_9ZZZZ</name>
<evidence type="ECO:0000256" key="2">
    <source>
        <dbReference type="ARBA" id="ARBA00022723"/>
    </source>
</evidence>
<organism evidence="9">
    <name type="scientific">marine metagenome</name>
    <dbReference type="NCBI Taxonomy" id="408172"/>
    <lineage>
        <taxon>unclassified sequences</taxon>
        <taxon>metagenomes</taxon>
        <taxon>ecological metagenomes</taxon>
    </lineage>
</organism>
<evidence type="ECO:0000313" key="9">
    <source>
        <dbReference type="EMBL" id="SVD60036.1"/>
    </source>
</evidence>
<dbReference type="Gene3D" id="1.10.1670.10">
    <property type="entry name" value="Helix-hairpin-Helix base-excision DNA repair enzymes (C-terminal)"/>
    <property type="match status" value="1"/>
</dbReference>
<dbReference type="Pfam" id="PF00730">
    <property type="entry name" value="HhH-GPD"/>
    <property type="match status" value="1"/>
</dbReference>